<dbReference type="InterPro" id="IPR011677">
    <property type="entry name" value="TCTN1-3_dom"/>
</dbReference>
<keyword evidence="5" id="KW-0325">Glycoprotein</keyword>
<keyword evidence="4" id="KW-0970">Cilium biogenesis/degradation</keyword>
<sequence>FIICLSPSDCPCDVTSRFCDIGCCCDVIDCNIADLSSVFTGCETEQRYGVCVESWLMFRGNVDPALITVNESVFCVRPQGNSASLRRSPALSFLGSLMERFLPMHISRAQTPSRSSTLLAAGDPTEQQVLPVLPVLPYLPKVQDSYSFSAQALQSSSPADRGFYMVILCLRLTGSTFVDDVILSYYSGLSVIGVLRQPSRGTSTSLCVERNPARFLRSGSLSCSRLLTRQSCLSDPGFSARSYFSELSLLKITVLPLAEWPEPHLENGSCFNVVSKSSAEELRTLYASPQVEYTVRYTSGGLVTKVTVNVTLTDSDVDVQLLQQHAVRYQVRVLLPLATPSPTPASTPAVGLKLGAPVTGRFNNKIEPVSFAEMLKLTVQGVPQGGDCLNTPHARVPLLFGQNYITGCTFRAIPKNCSELQSQLYGVLQGVSTPDVVAMSAGSRPEWTRVITQDCISVPTEGLCQSGCVVPVSLSIQILWAKRGRLSLPQNYILGAKFLFSCRNVKCPLIAPVAVTTEVTFSEATVYPAPPRGQPQPHWKFPFGFFSRGADERDSGPVLNCCACSKALWGSTAWLLGFILSVIV</sequence>
<gene>
    <name evidence="8" type="ORF">Z043_125406</name>
</gene>
<name>A0A0P7T7Q7_SCLFO</name>
<dbReference type="InterPro" id="IPR040354">
    <property type="entry name" value="TCTN1-3"/>
</dbReference>
<evidence type="ECO:0000259" key="6">
    <source>
        <dbReference type="Pfam" id="PF07773"/>
    </source>
</evidence>
<dbReference type="Pfam" id="PF25752">
    <property type="entry name" value="DUF1619_N"/>
    <property type="match status" value="1"/>
</dbReference>
<accession>A0A0P7T7Q7</accession>
<dbReference type="EMBL" id="JARO02018370">
    <property type="protein sequence ID" value="KPP56930.1"/>
    <property type="molecule type" value="Genomic_DNA"/>
</dbReference>
<organism evidence="8 9">
    <name type="scientific">Scleropages formosus</name>
    <name type="common">Asian bonytongue</name>
    <name type="synonym">Osteoglossum formosum</name>
    <dbReference type="NCBI Taxonomy" id="113540"/>
    <lineage>
        <taxon>Eukaryota</taxon>
        <taxon>Metazoa</taxon>
        <taxon>Chordata</taxon>
        <taxon>Craniata</taxon>
        <taxon>Vertebrata</taxon>
        <taxon>Euteleostomi</taxon>
        <taxon>Actinopterygii</taxon>
        <taxon>Neopterygii</taxon>
        <taxon>Teleostei</taxon>
        <taxon>Osteoglossocephala</taxon>
        <taxon>Osteoglossomorpha</taxon>
        <taxon>Osteoglossiformes</taxon>
        <taxon>Osteoglossidae</taxon>
        <taxon>Scleropages</taxon>
    </lineage>
</organism>
<comment type="subunit">
    <text evidence="2">Part of the tectonic-like complex (also named B9 complex).</text>
</comment>
<reference evidence="8 9" key="1">
    <citation type="submission" date="2015-08" db="EMBL/GenBank/DDBJ databases">
        <title>The genome of the Asian arowana (Scleropages formosus).</title>
        <authorList>
            <person name="Tan M.H."/>
            <person name="Gan H.M."/>
            <person name="Croft L.J."/>
            <person name="Austin C.M."/>
        </authorList>
    </citation>
    <scope>NUCLEOTIDE SEQUENCE [LARGE SCALE GENOMIC DNA]</scope>
    <source>
        <strain evidence="8">Aro1</strain>
    </source>
</reference>
<dbReference type="AlphaFoldDB" id="A0A0P7T7Q7"/>
<comment type="similarity">
    <text evidence="1">Belongs to the tectonic family.</text>
</comment>
<evidence type="ECO:0000256" key="5">
    <source>
        <dbReference type="ARBA" id="ARBA00023180"/>
    </source>
</evidence>
<feature type="domain" description="Tectonic-1-3 N-terminal" evidence="7">
    <location>
        <begin position="9"/>
        <end position="65"/>
    </location>
</feature>
<dbReference type="GO" id="GO:0060271">
    <property type="term" value="P:cilium assembly"/>
    <property type="evidence" value="ECO:0007669"/>
    <property type="project" value="TreeGrafter"/>
</dbReference>
<evidence type="ECO:0000256" key="3">
    <source>
        <dbReference type="ARBA" id="ARBA00022729"/>
    </source>
</evidence>
<protein>
    <submittedName>
        <fullName evidence="8">Tectonic-3-like</fullName>
    </submittedName>
</protein>
<dbReference type="STRING" id="113540.ENSSFOP00015060215"/>
<feature type="non-terminal residue" evidence="8">
    <location>
        <position position="1"/>
    </location>
</feature>
<evidence type="ECO:0000256" key="1">
    <source>
        <dbReference type="ARBA" id="ARBA00007633"/>
    </source>
</evidence>
<feature type="domain" description="Tectonic-1-3" evidence="6">
    <location>
        <begin position="376"/>
        <end position="522"/>
    </location>
</feature>
<dbReference type="InterPro" id="IPR057724">
    <property type="entry name" value="TCTN1-3_N"/>
</dbReference>
<evidence type="ECO:0000313" key="9">
    <source>
        <dbReference type="Proteomes" id="UP000034805"/>
    </source>
</evidence>
<evidence type="ECO:0000259" key="7">
    <source>
        <dbReference type="Pfam" id="PF25752"/>
    </source>
</evidence>
<keyword evidence="3" id="KW-0732">Signal</keyword>
<comment type="caution">
    <text evidence="8">The sequence shown here is derived from an EMBL/GenBank/DDBJ whole genome shotgun (WGS) entry which is preliminary data.</text>
</comment>
<evidence type="ECO:0000313" key="8">
    <source>
        <dbReference type="EMBL" id="KPP56930.1"/>
    </source>
</evidence>
<dbReference type="Proteomes" id="UP000034805">
    <property type="component" value="Unassembled WGS sequence"/>
</dbReference>
<dbReference type="PANTHER" id="PTHR14611">
    <property type="entry name" value="TECTONIC FAMILY MEMBER"/>
    <property type="match status" value="1"/>
</dbReference>
<dbReference type="Pfam" id="PF07773">
    <property type="entry name" value="TCTN_DUF1619"/>
    <property type="match status" value="1"/>
</dbReference>
<dbReference type="PANTHER" id="PTHR14611:SF4">
    <property type="entry name" value="TECTONIC-3"/>
    <property type="match status" value="1"/>
</dbReference>
<dbReference type="GO" id="GO:0007224">
    <property type="term" value="P:smoothened signaling pathway"/>
    <property type="evidence" value="ECO:0007669"/>
    <property type="project" value="TreeGrafter"/>
</dbReference>
<evidence type="ECO:0000256" key="2">
    <source>
        <dbReference type="ARBA" id="ARBA00011495"/>
    </source>
</evidence>
<evidence type="ECO:0000256" key="4">
    <source>
        <dbReference type="ARBA" id="ARBA00022794"/>
    </source>
</evidence>
<proteinExistence type="inferred from homology"/>